<dbReference type="PANTHER" id="PTHR21248:SF11">
    <property type="entry name" value="PLD PHOSPHODIESTERASE DOMAIN-CONTAINING PROTEIN"/>
    <property type="match status" value="1"/>
</dbReference>
<reference evidence="2 3" key="1">
    <citation type="journal article" date="2011" name="Genome Biol.">
        <title>Genome sequence of the insect pathogenic fungus Cordyceps militaris, a valued traditional Chinese medicine.</title>
        <authorList>
            <person name="Zheng P."/>
            <person name="Xia Y."/>
            <person name="Xiao G."/>
            <person name="Xiong C."/>
            <person name="Hu X."/>
            <person name="Zhang S."/>
            <person name="Zheng H."/>
            <person name="Huang Y."/>
            <person name="Zhou Y."/>
            <person name="Wang S."/>
            <person name="Zhao G.P."/>
            <person name="Liu X."/>
            <person name="St Leger R.J."/>
            <person name="Wang C."/>
        </authorList>
    </citation>
    <scope>NUCLEOTIDE SEQUENCE [LARGE SCALE GENOMIC DNA]</scope>
    <source>
        <strain evidence="2 3">CM01</strain>
    </source>
</reference>
<dbReference type="CDD" id="cd00138">
    <property type="entry name" value="PLDc_SF"/>
    <property type="match status" value="1"/>
</dbReference>
<dbReference type="InterPro" id="IPR025202">
    <property type="entry name" value="PLD-like_dom"/>
</dbReference>
<accession>G3JSU3</accession>
<proteinExistence type="predicted"/>
<dbReference type="KEGG" id="cmt:CCM_08986"/>
<protein>
    <submittedName>
        <fullName evidence="2">MmgE/PrpD family protein</fullName>
    </submittedName>
</protein>
<keyword evidence="3" id="KW-1185">Reference proteome</keyword>
<dbReference type="SUPFAM" id="SSF56024">
    <property type="entry name" value="Phospholipase D/nuclease"/>
    <property type="match status" value="2"/>
</dbReference>
<dbReference type="RefSeq" id="XP_006674184.1">
    <property type="nucleotide sequence ID" value="XM_006674121.1"/>
</dbReference>
<feature type="domain" description="PLD phosphodiesterase" evidence="1">
    <location>
        <begin position="527"/>
        <end position="554"/>
    </location>
</feature>
<dbReference type="Gene3D" id="3.30.870.10">
    <property type="entry name" value="Endonuclease Chain A"/>
    <property type="match status" value="2"/>
</dbReference>
<name>G3JSU3_CORMM</name>
<dbReference type="OMA" id="MDRASWY"/>
<dbReference type="eggNOG" id="ENOG502RYWJ">
    <property type="taxonomic scope" value="Eukaryota"/>
</dbReference>
<organism evidence="2 3">
    <name type="scientific">Cordyceps militaris (strain CM01)</name>
    <name type="common">Caterpillar fungus</name>
    <dbReference type="NCBI Taxonomy" id="983644"/>
    <lineage>
        <taxon>Eukaryota</taxon>
        <taxon>Fungi</taxon>
        <taxon>Dikarya</taxon>
        <taxon>Ascomycota</taxon>
        <taxon>Pezizomycotina</taxon>
        <taxon>Sordariomycetes</taxon>
        <taxon>Hypocreomycetidae</taxon>
        <taxon>Hypocreales</taxon>
        <taxon>Cordycipitaceae</taxon>
        <taxon>Cordyceps</taxon>
    </lineage>
</organism>
<dbReference type="EMBL" id="JH126405">
    <property type="protein sequence ID" value="EGX88939.1"/>
    <property type="molecule type" value="Genomic_DNA"/>
</dbReference>
<dbReference type="InParanoid" id="G3JSU3"/>
<sequence>MTTGQGFGVGSRVVTSPEGHPRTLFCRELRGQGGEKPGGFATAALQVSPACVSVVPQRYMPYNIGDCRYKFAYRRWRPLKEIPVKLPMLHGHFRAPSPFAVPHRGEMASQFPASFVDPWRDLIGAHEHEQAHDFPAYSAGTLAPLVTTSTLTELYVGTGHTIYERALLPAIRSAKRSVHLVTCFWADSPTANSIRATLFELAASRASQSDLPPLRITIGFSSRGLVQKLFHTSSRDGHVYPPSAWKALKLPDQQTLQSGSIELTVKTLFFTPFSVMHPKYLIIDEAEAWVPSCNVSWEKWFEGCVQLHGGAVQSLLSFHERVWGFGASPRDATLTHRMQSNGTAMDRPATASLGGHAAADLAGTVDTMSPTQSVKVNLESTPTILLPSSHHRNPGFSWIPFLRKPNPPVTPLNAAILTLFANAQHSVVLVTPNVTSKPVMHAILAALGRGVSVEIRTNESMMLLEQLATCGTTTSRCINKLIKEYSRLAGIHDRRSRSDLEAQPHPLGQLTVYYYQHRPEREGQPDEPVVSHFKMTMVDDTYLLLGSGNMDRASWWTSQELGILFYVPGFAERFLWENVLRVRGRRAFPPE</sequence>
<dbReference type="InterPro" id="IPR001736">
    <property type="entry name" value="PLipase_D/transphosphatidylase"/>
</dbReference>
<dbReference type="HOGENOM" id="CLU_030268_0_0_1"/>
<dbReference type="GeneID" id="18170990"/>
<evidence type="ECO:0000259" key="1">
    <source>
        <dbReference type="PROSITE" id="PS50035"/>
    </source>
</evidence>
<gene>
    <name evidence="2" type="ORF">CCM_08986</name>
</gene>
<dbReference type="VEuPathDB" id="FungiDB:CCM_08986"/>
<evidence type="ECO:0000313" key="3">
    <source>
        <dbReference type="Proteomes" id="UP000001610"/>
    </source>
</evidence>
<dbReference type="GO" id="GO:0030572">
    <property type="term" value="F:phosphatidyltransferase activity"/>
    <property type="evidence" value="ECO:0007669"/>
    <property type="project" value="UniProtKB-ARBA"/>
</dbReference>
<dbReference type="PROSITE" id="PS50035">
    <property type="entry name" value="PLD"/>
    <property type="match status" value="2"/>
</dbReference>
<dbReference type="GO" id="GO:0032049">
    <property type="term" value="P:cardiolipin biosynthetic process"/>
    <property type="evidence" value="ECO:0007669"/>
    <property type="project" value="UniProtKB-ARBA"/>
</dbReference>
<evidence type="ECO:0000313" key="2">
    <source>
        <dbReference type="EMBL" id="EGX88939.1"/>
    </source>
</evidence>
<feature type="domain" description="PLD phosphodiesterase" evidence="1">
    <location>
        <begin position="272"/>
        <end position="299"/>
    </location>
</feature>
<dbReference type="AlphaFoldDB" id="G3JSU3"/>
<dbReference type="PANTHER" id="PTHR21248">
    <property type="entry name" value="CARDIOLIPIN SYNTHASE"/>
    <property type="match status" value="1"/>
</dbReference>
<dbReference type="Pfam" id="PF13091">
    <property type="entry name" value="PLDc_2"/>
    <property type="match status" value="1"/>
</dbReference>
<dbReference type="Proteomes" id="UP000001610">
    <property type="component" value="Unassembled WGS sequence"/>
</dbReference>
<dbReference type="OrthoDB" id="2958217at2759"/>